<dbReference type="EMBL" id="BCMG01000002">
    <property type="protein sequence ID" value="GAX00571.1"/>
    <property type="molecule type" value="Genomic_DNA"/>
</dbReference>
<sequence length="252" mass="27148">MTKFTALVPALLRDRFKSINRIILLMLVVIVVNGVMLAIQNGVANIGSGFMSAIGFWSSLAFLIVVIRMAMYNESVYQSDAIRLIPASDTKIYLSSLSATVLAMLYFGVVQAVINAIVAFASGNWSNYFMSSDGGLSTMKVIGIVVMALLIFVTSIVMVWTTISLIHLIILSIGAFLPIGRQRLIRGILYIVVSLAIIRTAVGVFHIYGMVMSGLSVGWGTAFASLGAIVLVAVLESVANILLMNKFVETAQ</sequence>
<evidence type="ECO:0000313" key="3">
    <source>
        <dbReference type="Proteomes" id="UP000198402"/>
    </source>
</evidence>
<feature type="transmembrane region" description="Helical" evidence="1">
    <location>
        <begin position="22"/>
        <end position="43"/>
    </location>
</feature>
<keyword evidence="1" id="KW-1133">Transmembrane helix</keyword>
<protein>
    <submittedName>
        <fullName evidence="2">ABC transporter permease protein</fullName>
    </submittedName>
</protein>
<keyword evidence="1" id="KW-0472">Membrane</keyword>
<keyword evidence="1" id="KW-0812">Transmembrane</keyword>
<dbReference type="STRING" id="1302250.GCA_001313225_02985"/>
<feature type="transmembrane region" description="Helical" evidence="1">
    <location>
        <begin position="49"/>
        <end position="71"/>
    </location>
</feature>
<dbReference type="RefSeq" id="WP_089136250.1">
    <property type="nucleotide sequence ID" value="NZ_BCMG01000002.1"/>
</dbReference>
<comment type="caution">
    <text evidence="2">The sequence shown here is derived from an EMBL/GenBank/DDBJ whole genome shotgun (WGS) entry which is preliminary data.</text>
</comment>
<dbReference type="OrthoDB" id="2248033at2"/>
<gene>
    <name evidence="2" type="ORF">IWT126_00586</name>
</gene>
<feature type="transmembrane region" description="Helical" evidence="1">
    <location>
        <begin position="217"/>
        <end position="243"/>
    </location>
</feature>
<evidence type="ECO:0000256" key="1">
    <source>
        <dbReference type="SAM" id="Phobius"/>
    </source>
</evidence>
<feature type="transmembrane region" description="Helical" evidence="1">
    <location>
        <begin position="187"/>
        <end position="211"/>
    </location>
</feature>
<feature type="transmembrane region" description="Helical" evidence="1">
    <location>
        <begin position="142"/>
        <end position="175"/>
    </location>
</feature>
<accession>A0A1Z5IGL3</accession>
<evidence type="ECO:0000313" key="2">
    <source>
        <dbReference type="EMBL" id="GAX00571.1"/>
    </source>
</evidence>
<reference evidence="2 3" key="1">
    <citation type="submission" date="2015-11" db="EMBL/GenBank/DDBJ databases">
        <title>Draft genome sequences of new species of the genus Lactobacillus isolated from orchardgrass silage.</title>
        <authorList>
            <person name="Tohno M."/>
            <person name="Tanizawa Y."/>
            <person name="Arita M."/>
        </authorList>
    </citation>
    <scope>NUCLEOTIDE SEQUENCE [LARGE SCALE GENOMIC DNA]</scope>
    <source>
        <strain evidence="2 3">IWT126</strain>
    </source>
</reference>
<dbReference type="AlphaFoldDB" id="A0A1Z5IGL3"/>
<dbReference type="Proteomes" id="UP000198402">
    <property type="component" value="Unassembled WGS sequence"/>
</dbReference>
<proteinExistence type="predicted"/>
<name>A0A1Z5IGL3_9LACO</name>
<keyword evidence="3" id="KW-1185">Reference proteome</keyword>
<feature type="transmembrane region" description="Helical" evidence="1">
    <location>
        <begin position="92"/>
        <end position="122"/>
    </location>
</feature>
<organism evidence="2 3">
    <name type="scientific">Secundilactobacillus silagei JCM 19001</name>
    <dbReference type="NCBI Taxonomy" id="1302250"/>
    <lineage>
        <taxon>Bacteria</taxon>
        <taxon>Bacillati</taxon>
        <taxon>Bacillota</taxon>
        <taxon>Bacilli</taxon>
        <taxon>Lactobacillales</taxon>
        <taxon>Lactobacillaceae</taxon>
        <taxon>Secundilactobacillus</taxon>
    </lineage>
</organism>